<dbReference type="CDD" id="cd01221">
    <property type="entry name" value="PH_ephexin"/>
    <property type="match status" value="1"/>
</dbReference>
<dbReference type="InterPro" id="IPR011993">
    <property type="entry name" value="PH-like_dom_sf"/>
</dbReference>
<accession>A0A8V0ZK34</accession>
<keyword evidence="3" id="KW-0966">Cell projection</keyword>
<dbReference type="PROSITE" id="PS50003">
    <property type="entry name" value="PH_DOMAIN"/>
    <property type="match status" value="1"/>
</dbReference>
<dbReference type="Pfam" id="PF22697">
    <property type="entry name" value="SOS1_NGEF_PH"/>
    <property type="match status" value="1"/>
</dbReference>
<dbReference type="SUPFAM" id="SSF50729">
    <property type="entry name" value="PH domain-like"/>
    <property type="match status" value="1"/>
</dbReference>
<dbReference type="GO" id="GO:0005085">
    <property type="term" value="F:guanyl-nucleotide exchange factor activity"/>
    <property type="evidence" value="ECO:0007669"/>
    <property type="project" value="InterPro"/>
</dbReference>
<sequence length="528" mass="60436">MELLAAALSATCALDQDGSAGQPGRNPPAASEDSPNAAEAPPPAHPMTTDSWRNLIEHIGLLYQEYRDKSTRQEIETRRLQDSQTDPEESSPSEETPPETEPASTPESKAAPQINLLRNSNSRFNLWQDLPEIRSSGILSILQPDEIKLQEAMFELVTSEASYCKSLNLLVSHFMENERLKKILHQSEAHILFSNVLDVKAVSERQDKPAFREVITQLELDPMCRGLSFSSFLILPFQRITRLKLLVQNILKKVEEKSERETTALEAHKELETVVKACNEGVRKMSRTEQMISIQKKLEFKIKSVPIISHSRWLLKQGELQQMNGPKTSRTLRTKKLFREIYLFLFNDLLVICRQIPGDKYQVFDSAPRGLLRVEELEDQGQSLANVFILRLLENADDREASYMLKASSQSEMKRWMISLAPNRRTKFVSFTSRLSDCPQIQCVHPYVAQQPDELSLELADVLNILDKTDDGWIFGERLHDQERGWFPSSIGEEILNPKIRAQNLKECFRVHKSDDSQRRKLGSRNRQ</sequence>
<dbReference type="InterPro" id="IPR000219">
    <property type="entry name" value="DH_dom"/>
</dbReference>
<dbReference type="Proteomes" id="UP000000539">
    <property type="component" value="Chromosome 9"/>
</dbReference>
<dbReference type="InterPro" id="IPR035899">
    <property type="entry name" value="DBL_dom_sf"/>
</dbReference>
<evidence type="ECO:0000313" key="9">
    <source>
        <dbReference type="Ensembl" id="ENSGALP00010033719.1"/>
    </source>
</evidence>
<evidence type="ECO:0000256" key="1">
    <source>
        <dbReference type="ARBA" id="ARBA00004316"/>
    </source>
</evidence>
<feature type="domain" description="PH" evidence="7">
    <location>
        <begin position="313"/>
        <end position="425"/>
    </location>
</feature>
<dbReference type="GO" id="GO:0042995">
    <property type="term" value="C:cell projection"/>
    <property type="evidence" value="ECO:0007669"/>
    <property type="project" value="UniProtKB-SubCell"/>
</dbReference>
<feature type="compositionally biased region" description="Acidic residues" evidence="5">
    <location>
        <begin position="85"/>
        <end position="98"/>
    </location>
</feature>
<dbReference type="SUPFAM" id="SSF48065">
    <property type="entry name" value="DBL homology domain (DH-domain)"/>
    <property type="match status" value="1"/>
</dbReference>
<comment type="subcellular location">
    <subcellularLocation>
        <location evidence="1">Cell projection</location>
    </subcellularLocation>
</comment>
<dbReference type="InterPro" id="IPR047270">
    <property type="entry name" value="PH_ephexin"/>
</dbReference>
<feature type="compositionally biased region" description="Basic and acidic residues" evidence="5">
    <location>
        <begin position="72"/>
        <end position="81"/>
    </location>
</feature>
<dbReference type="FunFam" id="2.30.29.30:FF:000127">
    <property type="entry name" value="Neuronal guanine nucleotide exchange factor"/>
    <property type="match status" value="1"/>
</dbReference>
<keyword evidence="2 4" id="KW-0728">SH3 domain</keyword>
<evidence type="ECO:0000256" key="4">
    <source>
        <dbReference type="PROSITE-ProRule" id="PRU00192"/>
    </source>
</evidence>
<dbReference type="OrthoDB" id="27593at2759"/>
<dbReference type="PROSITE" id="PS50002">
    <property type="entry name" value="SH3"/>
    <property type="match status" value="1"/>
</dbReference>
<feature type="domain" description="DH" evidence="8">
    <location>
        <begin position="148"/>
        <end position="199"/>
    </location>
</feature>
<evidence type="ECO:0000259" key="8">
    <source>
        <dbReference type="PROSITE" id="PS50010"/>
    </source>
</evidence>
<protein>
    <submittedName>
        <fullName evidence="9">Neuronal guanine nucleotide exchange factor</fullName>
    </submittedName>
</protein>
<dbReference type="Pfam" id="PF00621">
    <property type="entry name" value="RhoGEF"/>
    <property type="match status" value="1"/>
</dbReference>
<reference evidence="9" key="1">
    <citation type="submission" date="2020-11" db="EMBL/GenBank/DDBJ databases">
        <title>Gallus gallus (Chicken) genome, bGalGal1, GRCg7b, maternal haplotype autosomes + Z &amp; W.</title>
        <authorList>
            <person name="Warren W."/>
            <person name="Formenti G."/>
            <person name="Fedrigo O."/>
            <person name="Haase B."/>
            <person name="Mountcastle J."/>
            <person name="Balacco J."/>
            <person name="Tracey A."/>
            <person name="Schneider V."/>
            <person name="Okimoto R."/>
            <person name="Cheng H."/>
            <person name="Hawken R."/>
            <person name="Howe K."/>
            <person name="Jarvis E.D."/>
        </authorList>
    </citation>
    <scope>NUCLEOTIDE SEQUENCE [LARGE SCALE GENOMIC DNA]</scope>
    <source>
        <strain evidence="9">Broiler</strain>
    </source>
</reference>
<proteinExistence type="predicted"/>
<dbReference type="InterPro" id="IPR036028">
    <property type="entry name" value="SH3-like_dom_sf"/>
</dbReference>
<evidence type="ECO:0000313" key="10">
    <source>
        <dbReference type="Proteomes" id="UP000000539"/>
    </source>
</evidence>
<dbReference type="CDD" id="cd11939">
    <property type="entry name" value="SH3_ephexin1"/>
    <property type="match status" value="1"/>
</dbReference>
<dbReference type="GeneTree" id="ENSGT01030000234571"/>
<feature type="domain" description="SH3" evidence="6">
    <location>
        <begin position="436"/>
        <end position="497"/>
    </location>
</feature>
<evidence type="ECO:0000256" key="2">
    <source>
        <dbReference type="ARBA" id="ARBA00022443"/>
    </source>
</evidence>
<reference evidence="9" key="3">
    <citation type="submission" date="2025-09" db="UniProtKB">
        <authorList>
            <consortium name="Ensembl"/>
        </authorList>
    </citation>
    <scope>IDENTIFICATION</scope>
    <source>
        <strain evidence="9">broiler</strain>
    </source>
</reference>
<keyword evidence="10" id="KW-1185">Reference proteome</keyword>
<feature type="domain" description="DH" evidence="8">
    <location>
        <begin position="205"/>
        <end position="281"/>
    </location>
</feature>
<dbReference type="InterPro" id="IPR001849">
    <property type="entry name" value="PH_domain"/>
</dbReference>
<dbReference type="SMART" id="SM00326">
    <property type="entry name" value="SH3"/>
    <property type="match status" value="1"/>
</dbReference>
<gene>
    <name evidence="9" type="primary">NGEF</name>
</gene>
<evidence type="ECO:0000256" key="3">
    <source>
        <dbReference type="ARBA" id="ARBA00023273"/>
    </source>
</evidence>
<dbReference type="InterPro" id="IPR035635">
    <property type="entry name" value="Ephexin-1_SH3"/>
</dbReference>
<dbReference type="InterPro" id="IPR001452">
    <property type="entry name" value="SH3_domain"/>
</dbReference>
<dbReference type="AlphaFoldDB" id="A0A8V0ZK34"/>
<dbReference type="SUPFAM" id="SSF50044">
    <property type="entry name" value="SH3-domain"/>
    <property type="match status" value="1"/>
</dbReference>
<feature type="region of interest" description="Disordered" evidence="5">
    <location>
        <begin position="72"/>
        <end position="113"/>
    </location>
</feature>
<dbReference type="SMART" id="SM00233">
    <property type="entry name" value="PH"/>
    <property type="match status" value="1"/>
</dbReference>
<dbReference type="InterPro" id="IPR047271">
    <property type="entry name" value="Ephexin-like"/>
</dbReference>
<dbReference type="PANTHER" id="PTHR12845">
    <property type="entry name" value="GUANINE NUCLEOTIDE EXCHANGE FACTOR"/>
    <property type="match status" value="1"/>
</dbReference>
<evidence type="ECO:0000259" key="7">
    <source>
        <dbReference type="PROSITE" id="PS50003"/>
    </source>
</evidence>
<evidence type="ECO:0000259" key="6">
    <source>
        <dbReference type="PROSITE" id="PS50002"/>
    </source>
</evidence>
<dbReference type="PROSITE" id="PS50010">
    <property type="entry name" value="DH_2"/>
    <property type="match status" value="2"/>
</dbReference>
<feature type="compositionally biased region" description="Low complexity" evidence="5">
    <location>
        <begin position="27"/>
        <end position="39"/>
    </location>
</feature>
<dbReference type="SMART" id="SM00325">
    <property type="entry name" value="RhoGEF"/>
    <property type="match status" value="1"/>
</dbReference>
<organism evidence="9 10">
    <name type="scientific">Gallus gallus</name>
    <name type="common">Chicken</name>
    <dbReference type="NCBI Taxonomy" id="9031"/>
    <lineage>
        <taxon>Eukaryota</taxon>
        <taxon>Metazoa</taxon>
        <taxon>Chordata</taxon>
        <taxon>Craniata</taxon>
        <taxon>Vertebrata</taxon>
        <taxon>Euteleostomi</taxon>
        <taxon>Archelosauria</taxon>
        <taxon>Archosauria</taxon>
        <taxon>Dinosauria</taxon>
        <taxon>Saurischia</taxon>
        <taxon>Theropoda</taxon>
        <taxon>Coelurosauria</taxon>
        <taxon>Aves</taxon>
        <taxon>Neognathae</taxon>
        <taxon>Galloanserae</taxon>
        <taxon>Galliformes</taxon>
        <taxon>Phasianidae</taxon>
        <taxon>Phasianinae</taxon>
        <taxon>Gallus</taxon>
    </lineage>
</organism>
<reference evidence="9" key="2">
    <citation type="submission" date="2025-08" db="UniProtKB">
        <authorList>
            <consortium name="Ensembl"/>
        </authorList>
    </citation>
    <scope>IDENTIFICATION</scope>
    <source>
        <strain evidence="9">broiler</strain>
    </source>
</reference>
<name>A0A8V0ZK34_CHICK</name>
<dbReference type="PANTHER" id="PTHR12845:SF8">
    <property type="entry name" value="EPHEXIN-1"/>
    <property type="match status" value="1"/>
</dbReference>
<dbReference type="InterPro" id="IPR055251">
    <property type="entry name" value="SOS1_NGEF_PH"/>
</dbReference>
<dbReference type="Ensembl" id="ENSGALT00010055676.1">
    <property type="protein sequence ID" value="ENSGALP00010033719.1"/>
    <property type="gene ID" value="ENSGALG00010022873.1"/>
</dbReference>
<evidence type="ECO:0000256" key="5">
    <source>
        <dbReference type="SAM" id="MobiDB-lite"/>
    </source>
</evidence>
<dbReference type="Gene3D" id="2.30.30.40">
    <property type="entry name" value="SH3 Domains"/>
    <property type="match status" value="1"/>
</dbReference>
<feature type="region of interest" description="Disordered" evidence="5">
    <location>
        <begin position="13"/>
        <end position="50"/>
    </location>
</feature>
<dbReference type="Gene3D" id="2.30.29.30">
    <property type="entry name" value="Pleckstrin-homology domain (PH domain)/Phosphotyrosine-binding domain (PTB)"/>
    <property type="match status" value="1"/>
</dbReference>
<dbReference type="Pfam" id="PF00018">
    <property type="entry name" value="SH3_1"/>
    <property type="match status" value="1"/>
</dbReference>
<dbReference type="Gene3D" id="1.20.900.10">
    <property type="entry name" value="Dbl homology (DH) domain"/>
    <property type="match status" value="2"/>
</dbReference>